<dbReference type="GO" id="GO:0003964">
    <property type="term" value="F:RNA-directed DNA polymerase activity"/>
    <property type="evidence" value="ECO:0007669"/>
    <property type="project" value="UniProtKB-KW"/>
</dbReference>
<accession>A0ABQ5DMV9</accession>
<dbReference type="Gene3D" id="3.60.10.10">
    <property type="entry name" value="Endonuclease/exonuclease/phosphatase"/>
    <property type="match status" value="1"/>
</dbReference>
<reference evidence="3" key="1">
    <citation type="journal article" date="2022" name="Int. J. Mol. Sci.">
        <title>Draft Genome of Tanacetum Coccineum: Genomic Comparison of Closely Related Tanacetum-Family Plants.</title>
        <authorList>
            <person name="Yamashiro T."/>
            <person name="Shiraishi A."/>
            <person name="Nakayama K."/>
            <person name="Satake H."/>
        </authorList>
    </citation>
    <scope>NUCLEOTIDE SEQUENCE</scope>
</reference>
<comment type="caution">
    <text evidence="3">The sequence shown here is derived from an EMBL/GenBank/DDBJ whole genome shotgun (WGS) entry which is preliminary data.</text>
</comment>
<keyword evidence="3" id="KW-0808">Transferase</keyword>
<keyword evidence="3" id="KW-0548">Nucleotidyltransferase</keyword>
<feature type="compositionally biased region" description="Basic and acidic residues" evidence="1">
    <location>
        <begin position="43"/>
        <end position="56"/>
    </location>
</feature>
<dbReference type="Proteomes" id="UP001151760">
    <property type="component" value="Unassembled WGS sequence"/>
</dbReference>
<organism evidence="3 4">
    <name type="scientific">Tanacetum coccineum</name>
    <dbReference type="NCBI Taxonomy" id="301880"/>
    <lineage>
        <taxon>Eukaryota</taxon>
        <taxon>Viridiplantae</taxon>
        <taxon>Streptophyta</taxon>
        <taxon>Embryophyta</taxon>
        <taxon>Tracheophyta</taxon>
        <taxon>Spermatophyta</taxon>
        <taxon>Magnoliopsida</taxon>
        <taxon>eudicotyledons</taxon>
        <taxon>Gunneridae</taxon>
        <taxon>Pentapetalae</taxon>
        <taxon>asterids</taxon>
        <taxon>campanulids</taxon>
        <taxon>Asterales</taxon>
        <taxon>Asteraceae</taxon>
        <taxon>Asteroideae</taxon>
        <taxon>Anthemideae</taxon>
        <taxon>Anthemidinae</taxon>
        <taxon>Tanacetum</taxon>
    </lineage>
</organism>
<dbReference type="EMBL" id="BQNB010015469">
    <property type="protein sequence ID" value="GJT40392.1"/>
    <property type="molecule type" value="Genomic_DNA"/>
</dbReference>
<dbReference type="SUPFAM" id="SSF56219">
    <property type="entry name" value="DNase I-like"/>
    <property type="match status" value="1"/>
</dbReference>
<dbReference type="Pfam" id="PF03372">
    <property type="entry name" value="Exo_endo_phos"/>
    <property type="match status" value="1"/>
</dbReference>
<sequence>MDRELVARLAVCEIQKRNEDLKILTFDTTEMAPEDATKIEALKEKTLNEEEKKASDSDVSIPPGFESLVKRDEYSNSSPRSKGGSKMRKKRVWIKELCFKHNVHFLGVQESKMTKLELFQLKSMWGNFNFDYACSMTMGRSGGIITMWDPNVFKKNIIWCNDNYVIVEGKWKNSVEDYFLINVYGPQQQPEKYILWDLLRSFIQNHQENFILFGDLNEVRCATERFGSNFSSSDATIFNAFIQDVGLIDLPMGGKISHG</sequence>
<evidence type="ECO:0000313" key="4">
    <source>
        <dbReference type="Proteomes" id="UP001151760"/>
    </source>
</evidence>
<dbReference type="InterPro" id="IPR036691">
    <property type="entry name" value="Endo/exonu/phosph_ase_sf"/>
</dbReference>
<evidence type="ECO:0000259" key="2">
    <source>
        <dbReference type="Pfam" id="PF03372"/>
    </source>
</evidence>
<keyword evidence="4" id="KW-1185">Reference proteome</keyword>
<protein>
    <submittedName>
        <fullName evidence="3">RNA-directed DNA polymerase, eukaryota, reverse transcriptase zinc-binding domain protein</fullName>
    </submittedName>
</protein>
<feature type="region of interest" description="Disordered" evidence="1">
    <location>
        <begin position="43"/>
        <end position="64"/>
    </location>
</feature>
<proteinExistence type="predicted"/>
<reference evidence="3" key="2">
    <citation type="submission" date="2022-01" db="EMBL/GenBank/DDBJ databases">
        <authorList>
            <person name="Yamashiro T."/>
            <person name="Shiraishi A."/>
            <person name="Satake H."/>
            <person name="Nakayama K."/>
        </authorList>
    </citation>
    <scope>NUCLEOTIDE SEQUENCE</scope>
</reference>
<dbReference type="InterPro" id="IPR005135">
    <property type="entry name" value="Endo/exonuclease/phosphatase"/>
</dbReference>
<gene>
    <name evidence="3" type="ORF">Tco_0940257</name>
</gene>
<name>A0ABQ5DMV9_9ASTR</name>
<keyword evidence="3" id="KW-0695">RNA-directed DNA polymerase</keyword>
<feature type="domain" description="Endonuclease/exonuclease/phosphatase" evidence="2">
    <location>
        <begin position="94"/>
        <end position="220"/>
    </location>
</feature>
<evidence type="ECO:0000313" key="3">
    <source>
        <dbReference type="EMBL" id="GJT40392.1"/>
    </source>
</evidence>
<evidence type="ECO:0000256" key="1">
    <source>
        <dbReference type="SAM" id="MobiDB-lite"/>
    </source>
</evidence>